<proteinExistence type="predicted"/>
<name>A0A9R1XA99_LACSA</name>
<keyword evidence="3" id="KW-1185">Reference proteome</keyword>
<gene>
    <name evidence="2" type="ORF">LSAT_V11C500244430</name>
</gene>
<dbReference type="AlphaFoldDB" id="A0A9R1XA99"/>
<evidence type="ECO:0000313" key="3">
    <source>
        <dbReference type="Proteomes" id="UP000235145"/>
    </source>
</evidence>
<organism evidence="2 3">
    <name type="scientific">Lactuca sativa</name>
    <name type="common">Garden lettuce</name>
    <dbReference type="NCBI Taxonomy" id="4236"/>
    <lineage>
        <taxon>Eukaryota</taxon>
        <taxon>Viridiplantae</taxon>
        <taxon>Streptophyta</taxon>
        <taxon>Embryophyta</taxon>
        <taxon>Tracheophyta</taxon>
        <taxon>Spermatophyta</taxon>
        <taxon>Magnoliopsida</taxon>
        <taxon>eudicotyledons</taxon>
        <taxon>Gunneridae</taxon>
        <taxon>Pentapetalae</taxon>
        <taxon>asterids</taxon>
        <taxon>campanulids</taxon>
        <taxon>Asterales</taxon>
        <taxon>Asteraceae</taxon>
        <taxon>Cichorioideae</taxon>
        <taxon>Cichorieae</taxon>
        <taxon>Lactucinae</taxon>
        <taxon>Lactuca</taxon>
    </lineage>
</organism>
<sequence length="120" mass="13601">MSNTRCCSSLDDLPVEILTRIIVMLGSKKMYVAGEESEVFKEASLHMVEGICPKELKVDLFIYKCSSHKNVDFMYRQGVVCEKCFCNEHFDLGMSLLHDVGDKDHLEAIYLLGMICISRG</sequence>
<evidence type="ECO:0000313" key="2">
    <source>
        <dbReference type="EMBL" id="KAJ0205236.1"/>
    </source>
</evidence>
<comment type="caution">
    <text evidence="2">The sequence shown here is derived from an EMBL/GenBank/DDBJ whole genome shotgun (WGS) entry which is preliminary data.</text>
</comment>
<evidence type="ECO:0000259" key="1">
    <source>
        <dbReference type="Pfam" id="PF23310"/>
    </source>
</evidence>
<accession>A0A9R1XA99</accession>
<feature type="domain" description="At2g35280-like TPR" evidence="1">
    <location>
        <begin position="56"/>
        <end position="119"/>
    </location>
</feature>
<dbReference type="Proteomes" id="UP000235145">
    <property type="component" value="Unassembled WGS sequence"/>
</dbReference>
<dbReference type="InterPro" id="IPR057136">
    <property type="entry name" value="At2g35280_TPR_dom"/>
</dbReference>
<protein>
    <recommendedName>
        <fullName evidence="1">At2g35280-like TPR domain-containing protein</fullName>
    </recommendedName>
</protein>
<reference evidence="2 3" key="1">
    <citation type="journal article" date="2017" name="Nat. Commun.">
        <title>Genome assembly with in vitro proximity ligation data and whole-genome triplication in lettuce.</title>
        <authorList>
            <person name="Reyes-Chin-Wo S."/>
            <person name="Wang Z."/>
            <person name="Yang X."/>
            <person name="Kozik A."/>
            <person name="Arikit S."/>
            <person name="Song C."/>
            <person name="Xia L."/>
            <person name="Froenicke L."/>
            <person name="Lavelle D.O."/>
            <person name="Truco M.J."/>
            <person name="Xia R."/>
            <person name="Zhu S."/>
            <person name="Xu C."/>
            <person name="Xu H."/>
            <person name="Xu X."/>
            <person name="Cox K."/>
            <person name="Korf I."/>
            <person name="Meyers B.C."/>
            <person name="Michelmore R.W."/>
        </authorList>
    </citation>
    <scope>NUCLEOTIDE SEQUENCE [LARGE SCALE GENOMIC DNA]</scope>
    <source>
        <strain evidence="3">cv. Salinas</strain>
        <tissue evidence="2">Seedlings</tissue>
    </source>
</reference>
<dbReference type="Pfam" id="PF23310">
    <property type="entry name" value="TPR_27"/>
    <property type="match status" value="1"/>
</dbReference>
<dbReference type="EMBL" id="NBSK02000005">
    <property type="protein sequence ID" value="KAJ0205236.1"/>
    <property type="molecule type" value="Genomic_DNA"/>
</dbReference>